<comment type="caution">
    <text evidence="2">The sequence shown here is derived from an EMBL/GenBank/DDBJ whole genome shotgun (WGS) entry which is preliminary data.</text>
</comment>
<gene>
    <name evidence="2" type="ORF">BCF33_0169</name>
</gene>
<reference evidence="2 3" key="1">
    <citation type="submission" date="2018-03" db="EMBL/GenBank/DDBJ databases">
        <title>Genomic Encyclopedia of Archaeal and Bacterial Type Strains, Phase II (KMG-II): from individual species to whole genera.</title>
        <authorList>
            <person name="Goeker M."/>
        </authorList>
    </citation>
    <scope>NUCLEOTIDE SEQUENCE [LARGE SCALE GENOMIC DNA]</scope>
    <source>
        <strain evidence="2 3">DSM 29318</strain>
    </source>
</reference>
<evidence type="ECO:0000313" key="3">
    <source>
        <dbReference type="Proteomes" id="UP000238801"/>
    </source>
</evidence>
<evidence type="ECO:0000256" key="1">
    <source>
        <dbReference type="SAM" id="SignalP"/>
    </source>
</evidence>
<feature type="signal peptide" evidence="1">
    <location>
        <begin position="1"/>
        <end position="19"/>
    </location>
</feature>
<sequence length="72" mass="6868">MSTTIRTVLAAALCAPLLAACGTNDTERALTGAAGGALAAEVLDENLLTGAAVGGLIGAVSCDVAPNAPNCI</sequence>
<feature type="chain" id="PRO_5015610348" description="17 kDa surface antigen" evidence="1">
    <location>
        <begin position="20"/>
        <end position="72"/>
    </location>
</feature>
<name>A0A2T0X6M4_9RHOB</name>
<dbReference type="PROSITE" id="PS51257">
    <property type="entry name" value="PROKAR_LIPOPROTEIN"/>
    <property type="match status" value="1"/>
</dbReference>
<dbReference type="RefSeq" id="WP_106159067.1">
    <property type="nucleotide sequence ID" value="NZ_PVTT01000001.1"/>
</dbReference>
<evidence type="ECO:0000313" key="2">
    <source>
        <dbReference type="EMBL" id="PRY94577.1"/>
    </source>
</evidence>
<dbReference type="EMBL" id="PVTT01000001">
    <property type="protein sequence ID" value="PRY94577.1"/>
    <property type="molecule type" value="Genomic_DNA"/>
</dbReference>
<accession>A0A2T0X6M4</accession>
<keyword evidence="1" id="KW-0732">Signal</keyword>
<keyword evidence="3" id="KW-1185">Reference proteome</keyword>
<proteinExistence type="predicted"/>
<protein>
    <recommendedName>
        <fullName evidence="4">17 kDa surface antigen</fullName>
    </recommendedName>
</protein>
<evidence type="ECO:0008006" key="4">
    <source>
        <dbReference type="Google" id="ProtNLM"/>
    </source>
</evidence>
<dbReference type="AlphaFoldDB" id="A0A2T0X6M4"/>
<dbReference type="Proteomes" id="UP000238801">
    <property type="component" value="Unassembled WGS sequence"/>
</dbReference>
<organism evidence="2 3">
    <name type="scientific">Hasllibacter halocynthiae</name>
    <dbReference type="NCBI Taxonomy" id="595589"/>
    <lineage>
        <taxon>Bacteria</taxon>
        <taxon>Pseudomonadati</taxon>
        <taxon>Pseudomonadota</taxon>
        <taxon>Alphaproteobacteria</taxon>
        <taxon>Rhodobacterales</taxon>
        <taxon>Roseobacteraceae</taxon>
        <taxon>Hasllibacter</taxon>
    </lineage>
</organism>